<dbReference type="InterPro" id="IPR040079">
    <property type="entry name" value="Glutathione_S-Trfase"/>
</dbReference>
<dbReference type="SUPFAM" id="SSF47616">
    <property type="entry name" value="GST C-terminal domain-like"/>
    <property type="match status" value="1"/>
</dbReference>
<dbReference type="SFLD" id="SFLDG00358">
    <property type="entry name" value="Main_(cytGST)"/>
    <property type="match status" value="1"/>
</dbReference>
<dbReference type="Gene3D" id="3.40.30.10">
    <property type="entry name" value="Glutaredoxin"/>
    <property type="match status" value="1"/>
</dbReference>
<accession>A0A917Q4P4</accession>
<comment type="caution">
    <text evidence="2">The sequence shown here is derived from an EMBL/GenBank/DDBJ whole genome shotgun (WGS) entry which is preliminary data.</text>
</comment>
<dbReference type="SUPFAM" id="SSF52833">
    <property type="entry name" value="Thioredoxin-like"/>
    <property type="match status" value="1"/>
</dbReference>
<dbReference type="InterPro" id="IPR036282">
    <property type="entry name" value="Glutathione-S-Trfase_C_sf"/>
</dbReference>
<evidence type="ECO:0000313" key="3">
    <source>
        <dbReference type="Proteomes" id="UP000600449"/>
    </source>
</evidence>
<dbReference type="CDD" id="cd03194">
    <property type="entry name" value="GST_C_3"/>
    <property type="match status" value="1"/>
</dbReference>
<dbReference type="AlphaFoldDB" id="A0A917Q4P4"/>
<name>A0A917Q4P4_9HYPH</name>
<dbReference type="EMBL" id="BMMF01000002">
    <property type="protein sequence ID" value="GGK22200.1"/>
    <property type="molecule type" value="Genomic_DNA"/>
</dbReference>
<dbReference type="Gene3D" id="1.20.1050.10">
    <property type="match status" value="1"/>
</dbReference>
<sequence length="228" mass="25398">MKLVIGNKLYSSWSLRPWILMRHYGLAFEEALVPLDRPDTKARILAHSPAGKVPVLIDGEATVWESLAILDHLADRHPDLPIWPRDVAARAHARAIAAEMHAGFQRLRAALPMNLGKSYAHVDRGEGVAADVARVVAIWRDARSRFGAGGPYLFGADFGAADAMYAPVVTRLDTYSWPVDPDIRAYMDAVLALPAFVEWREAALEEEWVLAHDEVDEEPIAVYRRRGV</sequence>
<dbReference type="Pfam" id="PF13410">
    <property type="entry name" value="GST_C_2"/>
    <property type="match status" value="1"/>
</dbReference>
<reference evidence="2 3" key="1">
    <citation type="journal article" date="2014" name="Int. J. Syst. Evol. Microbiol.">
        <title>Complete genome sequence of Corynebacterium casei LMG S-19264T (=DSM 44701T), isolated from a smear-ripened cheese.</title>
        <authorList>
            <consortium name="US DOE Joint Genome Institute (JGI-PGF)"/>
            <person name="Walter F."/>
            <person name="Albersmeier A."/>
            <person name="Kalinowski J."/>
            <person name="Ruckert C."/>
        </authorList>
    </citation>
    <scope>NUCLEOTIDE SEQUENCE [LARGE SCALE GENOMIC DNA]</scope>
    <source>
        <strain evidence="2 3">CGMCC 1.9161</strain>
    </source>
</reference>
<feature type="domain" description="GST N-terminal" evidence="1">
    <location>
        <begin position="1"/>
        <end position="81"/>
    </location>
</feature>
<dbReference type="CDD" id="cd03043">
    <property type="entry name" value="GST_N_1"/>
    <property type="match status" value="1"/>
</dbReference>
<organism evidence="2 3">
    <name type="scientific">Salinarimonas ramus</name>
    <dbReference type="NCBI Taxonomy" id="690164"/>
    <lineage>
        <taxon>Bacteria</taxon>
        <taxon>Pseudomonadati</taxon>
        <taxon>Pseudomonadota</taxon>
        <taxon>Alphaproteobacteria</taxon>
        <taxon>Hyphomicrobiales</taxon>
        <taxon>Salinarimonadaceae</taxon>
        <taxon>Salinarimonas</taxon>
    </lineage>
</organism>
<dbReference type="GO" id="GO:0016034">
    <property type="term" value="F:maleylacetoacetate isomerase activity"/>
    <property type="evidence" value="ECO:0007669"/>
    <property type="project" value="TreeGrafter"/>
</dbReference>
<dbReference type="Pfam" id="PF13409">
    <property type="entry name" value="GST_N_2"/>
    <property type="match status" value="1"/>
</dbReference>
<dbReference type="PROSITE" id="PS50404">
    <property type="entry name" value="GST_NTER"/>
    <property type="match status" value="1"/>
</dbReference>
<dbReference type="PANTHER" id="PTHR42673:SF4">
    <property type="entry name" value="MALEYLACETOACETATE ISOMERASE"/>
    <property type="match status" value="1"/>
</dbReference>
<dbReference type="SFLD" id="SFLDS00019">
    <property type="entry name" value="Glutathione_Transferase_(cytos"/>
    <property type="match status" value="1"/>
</dbReference>
<dbReference type="GO" id="GO:0006749">
    <property type="term" value="P:glutathione metabolic process"/>
    <property type="evidence" value="ECO:0007669"/>
    <property type="project" value="TreeGrafter"/>
</dbReference>
<dbReference type="GO" id="GO:0004364">
    <property type="term" value="F:glutathione transferase activity"/>
    <property type="evidence" value="ECO:0007669"/>
    <property type="project" value="TreeGrafter"/>
</dbReference>
<proteinExistence type="predicted"/>
<gene>
    <name evidence="2" type="ORF">GCM10011322_06090</name>
</gene>
<keyword evidence="3" id="KW-1185">Reference proteome</keyword>
<evidence type="ECO:0000259" key="1">
    <source>
        <dbReference type="PROSITE" id="PS50404"/>
    </source>
</evidence>
<dbReference type="GO" id="GO:0006559">
    <property type="term" value="P:L-phenylalanine catabolic process"/>
    <property type="evidence" value="ECO:0007669"/>
    <property type="project" value="TreeGrafter"/>
</dbReference>
<dbReference type="InterPro" id="IPR004045">
    <property type="entry name" value="Glutathione_S-Trfase_N"/>
</dbReference>
<dbReference type="RefSeq" id="WP_188909439.1">
    <property type="nucleotide sequence ID" value="NZ_BMMF01000002.1"/>
</dbReference>
<dbReference type="Proteomes" id="UP000600449">
    <property type="component" value="Unassembled WGS sequence"/>
</dbReference>
<evidence type="ECO:0000313" key="2">
    <source>
        <dbReference type="EMBL" id="GGK22200.1"/>
    </source>
</evidence>
<dbReference type="PANTHER" id="PTHR42673">
    <property type="entry name" value="MALEYLACETOACETATE ISOMERASE"/>
    <property type="match status" value="1"/>
</dbReference>
<protein>
    <submittedName>
        <fullName evidence="2">Glutathione S-transferase</fullName>
    </submittedName>
</protein>
<dbReference type="InterPro" id="IPR036249">
    <property type="entry name" value="Thioredoxin-like_sf"/>
</dbReference>